<dbReference type="EMBL" id="VFRQ01000001">
    <property type="protein sequence ID" value="TPE45935.1"/>
    <property type="molecule type" value="Genomic_DNA"/>
</dbReference>
<dbReference type="Proteomes" id="UP000316727">
    <property type="component" value="Unassembled WGS sequence"/>
</dbReference>
<sequence length="134" mass="14034">MGFIVNLLVSAGVIALLAYIMPSVHVKSFWTALWVAFLIGIFNATIGWLLGGILNLVSFFLLEAIVSLIVTALMIKLVDALVGNFKVDGFLPALIIAVATAVALAIVGWAMGGDDDVALLQDQNASKTAYVAAA</sequence>
<protein>
    <submittedName>
        <fullName evidence="2">Phage holin family protein</fullName>
    </submittedName>
</protein>
<keyword evidence="1" id="KW-1133">Transmembrane helix</keyword>
<feature type="transmembrane region" description="Helical" evidence="1">
    <location>
        <begin position="6"/>
        <end position="22"/>
    </location>
</feature>
<proteinExistence type="predicted"/>
<feature type="transmembrane region" description="Helical" evidence="1">
    <location>
        <begin position="56"/>
        <end position="78"/>
    </location>
</feature>
<dbReference type="RefSeq" id="WP_140618421.1">
    <property type="nucleotide sequence ID" value="NZ_VFRQ01000001.1"/>
</dbReference>
<keyword evidence="3" id="KW-1185">Reference proteome</keyword>
<dbReference type="InterPro" id="IPR007165">
    <property type="entry name" value="Phage_holin_4_2"/>
</dbReference>
<keyword evidence="1" id="KW-0812">Transmembrane</keyword>
<reference evidence="2 3" key="1">
    <citation type="submission" date="2019-06" db="EMBL/GenBank/DDBJ databases">
        <title>A novel bacterium of genus Pontibacter, isolated from marine sediment.</title>
        <authorList>
            <person name="Huang H."/>
            <person name="Mo K."/>
            <person name="Hu Y."/>
        </authorList>
    </citation>
    <scope>NUCLEOTIDE SEQUENCE [LARGE SCALE GENOMIC DNA]</scope>
    <source>
        <strain evidence="2 3">HB172049</strain>
    </source>
</reference>
<dbReference type="AlphaFoldDB" id="A0A501WBP3"/>
<evidence type="ECO:0000313" key="2">
    <source>
        <dbReference type="EMBL" id="TPE45935.1"/>
    </source>
</evidence>
<dbReference type="Pfam" id="PF04020">
    <property type="entry name" value="Phage_holin_4_2"/>
    <property type="match status" value="1"/>
</dbReference>
<gene>
    <name evidence="2" type="ORF">FJM65_00900</name>
</gene>
<evidence type="ECO:0000313" key="3">
    <source>
        <dbReference type="Proteomes" id="UP000316727"/>
    </source>
</evidence>
<comment type="caution">
    <text evidence="2">The sequence shown here is derived from an EMBL/GenBank/DDBJ whole genome shotgun (WGS) entry which is preliminary data.</text>
</comment>
<accession>A0A501WBP3</accession>
<organism evidence="2 3">
    <name type="scientific">Pontibacter mangrovi</name>
    <dbReference type="NCBI Taxonomy" id="2589816"/>
    <lineage>
        <taxon>Bacteria</taxon>
        <taxon>Pseudomonadati</taxon>
        <taxon>Bacteroidota</taxon>
        <taxon>Cytophagia</taxon>
        <taxon>Cytophagales</taxon>
        <taxon>Hymenobacteraceae</taxon>
        <taxon>Pontibacter</taxon>
    </lineage>
</organism>
<feature type="transmembrane region" description="Helical" evidence="1">
    <location>
        <begin position="90"/>
        <end position="111"/>
    </location>
</feature>
<dbReference type="OrthoDB" id="6402664at2"/>
<keyword evidence="1" id="KW-0472">Membrane</keyword>
<evidence type="ECO:0000256" key="1">
    <source>
        <dbReference type="SAM" id="Phobius"/>
    </source>
</evidence>
<feature type="transmembrane region" description="Helical" evidence="1">
    <location>
        <begin position="29"/>
        <end position="50"/>
    </location>
</feature>
<name>A0A501WBP3_9BACT</name>